<organism evidence="7">
    <name type="scientific">marine sediment metagenome</name>
    <dbReference type="NCBI Taxonomy" id="412755"/>
    <lineage>
        <taxon>unclassified sequences</taxon>
        <taxon>metagenomes</taxon>
        <taxon>ecological metagenomes</taxon>
    </lineage>
</organism>
<feature type="region of interest" description="Disordered" evidence="5">
    <location>
        <begin position="111"/>
        <end position="137"/>
    </location>
</feature>
<dbReference type="PANTHER" id="PTHR43811:SF19">
    <property type="entry name" value="39 KDA FK506-BINDING NUCLEAR PROTEIN"/>
    <property type="match status" value="1"/>
</dbReference>
<keyword evidence="4" id="KW-0413">Isomerase</keyword>
<evidence type="ECO:0000256" key="3">
    <source>
        <dbReference type="ARBA" id="ARBA00023110"/>
    </source>
</evidence>
<sequence>KLEIVDDVVGTGPEAKKGDTVKVHYTGTLLNGKQFDSSRGKDPFQVTIGQGQVIKGWDEGLPGMKVGGKRTLTIPWQMAYGEKGSGASIPPKAALKFEVELIEIVAPEGGDAGKAAAKDGGGAKAGPAAGKDGGAKK</sequence>
<dbReference type="GO" id="GO:0003755">
    <property type="term" value="F:peptidyl-prolyl cis-trans isomerase activity"/>
    <property type="evidence" value="ECO:0007669"/>
    <property type="project" value="UniProtKB-KW"/>
</dbReference>
<evidence type="ECO:0000256" key="4">
    <source>
        <dbReference type="ARBA" id="ARBA00023235"/>
    </source>
</evidence>
<evidence type="ECO:0000313" key="7">
    <source>
        <dbReference type="EMBL" id="GAH43075.1"/>
    </source>
</evidence>
<dbReference type="Gene3D" id="3.10.50.40">
    <property type="match status" value="1"/>
</dbReference>
<feature type="domain" description="PPIase FKBP-type" evidence="6">
    <location>
        <begin position="18"/>
        <end position="105"/>
    </location>
</feature>
<name>X1GE42_9ZZZZ</name>
<protein>
    <recommendedName>
        <fullName evidence="2">peptidylprolyl isomerase</fullName>
        <ecNumber evidence="2">5.2.1.8</ecNumber>
    </recommendedName>
</protein>
<feature type="non-terminal residue" evidence="7">
    <location>
        <position position="1"/>
    </location>
</feature>
<dbReference type="Pfam" id="PF00254">
    <property type="entry name" value="FKBP_C"/>
    <property type="match status" value="1"/>
</dbReference>
<dbReference type="EC" id="5.2.1.8" evidence="2"/>
<dbReference type="InterPro" id="IPR001179">
    <property type="entry name" value="PPIase_FKBP_dom"/>
</dbReference>
<keyword evidence="3" id="KW-0697">Rotamase</keyword>
<evidence type="ECO:0000256" key="2">
    <source>
        <dbReference type="ARBA" id="ARBA00013194"/>
    </source>
</evidence>
<reference evidence="7" key="1">
    <citation type="journal article" date="2014" name="Front. Microbiol.">
        <title>High frequency of phylogenetically diverse reductive dehalogenase-homologous genes in deep subseafloor sedimentary metagenomes.</title>
        <authorList>
            <person name="Kawai M."/>
            <person name="Futagami T."/>
            <person name="Toyoda A."/>
            <person name="Takaki Y."/>
            <person name="Nishi S."/>
            <person name="Hori S."/>
            <person name="Arai W."/>
            <person name="Tsubouchi T."/>
            <person name="Morono Y."/>
            <person name="Uchiyama I."/>
            <person name="Ito T."/>
            <person name="Fujiyama A."/>
            <person name="Inagaki F."/>
            <person name="Takami H."/>
        </authorList>
    </citation>
    <scope>NUCLEOTIDE SEQUENCE</scope>
    <source>
        <strain evidence="7">Expedition CK06-06</strain>
    </source>
</reference>
<dbReference type="InterPro" id="IPR046357">
    <property type="entry name" value="PPIase_dom_sf"/>
</dbReference>
<evidence type="ECO:0000256" key="1">
    <source>
        <dbReference type="ARBA" id="ARBA00000971"/>
    </source>
</evidence>
<comment type="catalytic activity">
    <reaction evidence="1">
        <text>[protein]-peptidylproline (omega=180) = [protein]-peptidylproline (omega=0)</text>
        <dbReference type="Rhea" id="RHEA:16237"/>
        <dbReference type="Rhea" id="RHEA-COMP:10747"/>
        <dbReference type="Rhea" id="RHEA-COMP:10748"/>
        <dbReference type="ChEBI" id="CHEBI:83833"/>
        <dbReference type="ChEBI" id="CHEBI:83834"/>
        <dbReference type="EC" id="5.2.1.8"/>
    </reaction>
</comment>
<dbReference type="FunFam" id="3.10.50.40:FF:000006">
    <property type="entry name" value="Peptidyl-prolyl cis-trans isomerase"/>
    <property type="match status" value="1"/>
</dbReference>
<evidence type="ECO:0000256" key="5">
    <source>
        <dbReference type="SAM" id="MobiDB-lite"/>
    </source>
</evidence>
<gene>
    <name evidence="7" type="ORF">S03H2_21194</name>
</gene>
<accession>X1GE42</accession>
<dbReference type="SUPFAM" id="SSF54534">
    <property type="entry name" value="FKBP-like"/>
    <property type="match status" value="1"/>
</dbReference>
<dbReference type="PROSITE" id="PS50059">
    <property type="entry name" value="FKBP_PPIASE"/>
    <property type="match status" value="1"/>
</dbReference>
<dbReference type="PANTHER" id="PTHR43811">
    <property type="entry name" value="FKBP-TYPE PEPTIDYL-PROLYL CIS-TRANS ISOMERASE FKPA"/>
    <property type="match status" value="1"/>
</dbReference>
<comment type="caution">
    <text evidence="7">The sequence shown here is derived from an EMBL/GenBank/DDBJ whole genome shotgun (WGS) entry which is preliminary data.</text>
</comment>
<dbReference type="EMBL" id="BARU01011257">
    <property type="protein sequence ID" value="GAH43075.1"/>
    <property type="molecule type" value="Genomic_DNA"/>
</dbReference>
<evidence type="ECO:0000259" key="6">
    <source>
        <dbReference type="PROSITE" id="PS50059"/>
    </source>
</evidence>
<dbReference type="AlphaFoldDB" id="X1GE42"/>
<proteinExistence type="predicted"/>